<evidence type="ECO:0000256" key="1">
    <source>
        <dbReference type="ARBA" id="ARBA00004990"/>
    </source>
</evidence>
<evidence type="ECO:0000256" key="6">
    <source>
        <dbReference type="ARBA" id="ARBA00022840"/>
    </source>
</evidence>
<keyword evidence="3 8" id="KW-0436">Ligase</keyword>
<feature type="binding site" evidence="8">
    <location>
        <begin position="118"/>
        <end position="121"/>
    </location>
    <ligand>
        <name>ATP</name>
        <dbReference type="ChEBI" id="CHEBI:30616"/>
    </ligand>
</feature>
<dbReference type="PANTHER" id="PTHR21299:SF1">
    <property type="entry name" value="PANTOATE--BETA-ALANINE LIGASE"/>
    <property type="match status" value="1"/>
</dbReference>
<evidence type="ECO:0000256" key="5">
    <source>
        <dbReference type="ARBA" id="ARBA00022741"/>
    </source>
</evidence>
<dbReference type="NCBIfam" id="TIGR00018">
    <property type="entry name" value="panC"/>
    <property type="match status" value="1"/>
</dbReference>
<name>A0ABQ5UVZ0_9PROT</name>
<reference evidence="9" key="2">
    <citation type="submission" date="2023-01" db="EMBL/GenBank/DDBJ databases">
        <title>Draft genome sequence of Algimonas porphyrae strain NBRC 108216.</title>
        <authorList>
            <person name="Sun Q."/>
            <person name="Mori K."/>
        </authorList>
    </citation>
    <scope>NUCLEOTIDE SEQUENCE</scope>
    <source>
        <strain evidence="9">NBRC 108216</strain>
    </source>
</reference>
<comment type="miscellaneous">
    <text evidence="8">The reaction proceeds by a bi uni uni bi ping pong mechanism.</text>
</comment>
<keyword evidence="5 8" id="KW-0547">Nucleotide-binding</keyword>
<dbReference type="Gene3D" id="3.40.50.620">
    <property type="entry name" value="HUPs"/>
    <property type="match status" value="1"/>
</dbReference>
<dbReference type="InterPro" id="IPR014729">
    <property type="entry name" value="Rossmann-like_a/b/a_fold"/>
</dbReference>
<organism evidence="9 10">
    <name type="scientific">Algimonas porphyrae</name>
    <dbReference type="NCBI Taxonomy" id="1128113"/>
    <lineage>
        <taxon>Bacteria</taxon>
        <taxon>Pseudomonadati</taxon>
        <taxon>Pseudomonadota</taxon>
        <taxon>Alphaproteobacteria</taxon>
        <taxon>Maricaulales</taxon>
        <taxon>Robiginitomaculaceae</taxon>
        <taxon>Algimonas</taxon>
    </lineage>
</organism>
<accession>A0ABQ5UVZ0</accession>
<protein>
    <recommendedName>
        <fullName evidence="8">Pantothenate synthetase</fullName>
        <shortName evidence="8">PS</shortName>
        <ecNumber evidence="8">6.3.2.1</ecNumber>
    </recommendedName>
    <alternativeName>
        <fullName evidence="8">Pantoate--beta-alanine ligase</fullName>
    </alternativeName>
    <alternativeName>
        <fullName evidence="8">Pantoate-activating enzyme</fullName>
    </alternativeName>
</protein>
<proteinExistence type="inferred from homology"/>
<reference evidence="9" key="1">
    <citation type="journal article" date="2014" name="Int. J. Syst. Evol. Microbiol.">
        <title>Complete genome of a new Firmicutes species belonging to the dominant human colonic microbiota ('Ruminococcus bicirculans') reveals two chromosomes and a selective capacity to utilize plant glucans.</title>
        <authorList>
            <consortium name="NISC Comparative Sequencing Program"/>
            <person name="Wegmann U."/>
            <person name="Louis P."/>
            <person name="Goesmann A."/>
            <person name="Henrissat B."/>
            <person name="Duncan S.H."/>
            <person name="Flint H.J."/>
        </authorList>
    </citation>
    <scope>NUCLEOTIDE SEQUENCE</scope>
    <source>
        <strain evidence="9">NBRC 108216</strain>
    </source>
</reference>
<sequence>MGALHDGHLSLVRIAKRAADRVIVSIFVNPAQFAPGEDFEAYPRDTADDLAMLAEEGVDLVYLPEPGSIYAADHTTQVIVGGVGDGLETDHRPTFFHGVALVVNKLINRAAPDFAVFGEKDYQQLCVIRRMVRDLDMPVEIIGGPIARDAHGLALSSRNRYFDEAGLTLARQFNVVLQDSVAAIETGQTVDTSLKNARSRLLDAGFDAVDYVSLADAQSLAPVDEAKPSHALRLLAATHCHGVRLIDNFPVKRPAD</sequence>
<dbReference type="Gene3D" id="3.30.1300.10">
    <property type="entry name" value="Pantoate-beta-alanine ligase, C-terminal domain"/>
    <property type="match status" value="1"/>
</dbReference>
<feature type="binding site" evidence="8">
    <location>
        <begin position="1"/>
        <end position="8"/>
    </location>
    <ligand>
        <name>ATP</name>
        <dbReference type="ChEBI" id="CHEBI:30616"/>
    </ligand>
</feature>
<comment type="subcellular location">
    <subcellularLocation>
        <location evidence="8">Cytoplasm</location>
    </subcellularLocation>
</comment>
<comment type="function">
    <text evidence="8">Catalyzes the condensation of pantoate with beta-alanine in an ATP-dependent reaction via a pantoyl-adenylate intermediate.</text>
</comment>
<feature type="binding site" evidence="8">
    <location>
        <position position="32"/>
    </location>
    <ligand>
        <name>beta-alanine</name>
        <dbReference type="ChEBI" id="CHEBI:57966"/>
    </ligand>
</feature>
<dbReference type="EMBL" id="BSNJ01000001">
    <property type="protein sequence ID" value="GLQ19436.1"/>
    <property type="molecule type" value="Genomic_DNA"/>
</dbReference>
<dbReference type="Proteomes" id="UP001161390">
    <property type="component" value="Unassembled WGS sequence"/>
</dbReference>
<evidence type="ECO:0000256" key="8">
    <source>
        <dbReference type="HAMAP-Rule" id="MF_00158"/>
    </source>
</evidence>
<dbReference type="Pfam" id="PF02569">
    <property type="entry name" value="Pantoate_ligase"/>
    <property type="match status" value="1"/>
</dbReference>
<dbReference type="InterPro" id="IPR003721">
    <property type="entry name" value="Pantoate_ligase"/>
</dbReference>
<dbReference type="HAMAP" id="MF_00158">
    <property type="entry name" value="PanC"/>
    <property type="match status" value="1"/>
</dbReference>
<comment type="subunit">
    <text evidence="8">Homodimer.</text>
</comment>
<feature type="active site" description="Proton donor" evidence="8">
    <location>
        <position position="8"/>
    </location>
</feature>
<keyword evidence="10" id="KW-1185">Reference proteome</keyword>
<dbReference type="PANTHER" id="PTHR21299">
    <property type="entry name" value="CYTIDYLATE KINASE/PANTOATE-BETA-ALANINE LIGASE"/>
    <property type="match status" value="1"/>
</dbReference>
<keyword evidence="8" id="KW-0963">Cytoplasm</keyword>
<comment type="similarity">
    <text evidence="2 8">Belongs to the pantothenate synthetase family.</text>
</comment>
<evidence type="ECO:0000256" key="3">
    <source>
        <dbReference type="ARBA" id="ARBA00022598"/>
    </source>
</evidence>
<gene>
    <name evidence="8 9" type="primary">panC</name>
    <name evidence="9" type="ORF">GCM10007854_03910</name>
</gene>
<comment type="caution">
    <text evidence="9">The sequence shown here is derived from an EMBL/GenBank/DDBJ whole genome shotgun (WGS) entry which is preliminary data.</text>
</comment>
<comment type="pathway">
    <text evidence="1 8">Cofactor biosynthesis; (R)-pantothenate biosynthesis; (R)-pantothenate from (R)-pantoate and beta-alanine: step 1/1.</text>
</comment>
<feature type="binding site" evidence="8">
    <location>
        <position position="32"/>
    </location>
    <ligand>
        <name>(R)-pantoate</name>
        <dbReference type="ChEBI" id="CHEBI:15980"/>
    </ligand>
</feature>
<feature type="binding site" evidence="8">
    <location>
        <begin position="155"/>
        <end position="158"/>
    </location>
    <ligand>
        <name>ATP</name>
        <dbReference type="ChEBI" id="CHEBI:30616"/>
    </ligand>
</feature>
<keyword evidence="6 8" id="KW-0067">ATP-binding</keyword>
<evidence type="ECO:0000256" key="2">
    <source>
        <dbReference type="ARBA" id="ARBA00009256"/>
    </source>
</evidence>
<comment type="catalytic activity">
    <reaction evidence="7 8">
        <text>(R)-pantoate + beta-alanine + ATP = (R)-pantothenate + AMP + diphosphate + H(+)</text>
        <dbReference type="Rhea" id="RHEA:10912"/>
        <dbReference type="ChEBI" id="CHEBI:15378"/>
        <dbReference type="ChEBI" id="CHEBI:15980"/>
        <dbReference type="ChEBI" id="CHEBI:29032"/>
        <dbReference type="ChEBI" id="CHEBI:30616"/>
        <dbReference type="ChEBI" id="CHEBI:33019"/>
        <dbReference type="ChEBI" id="CHEBI:57966"/>
        <dbReference type="ChEBI" id="CHEBI:456215"/>
        <dbReference type="EC" id="6.3.2.1"/>
    </reaction>
</comment>
<evidence type="ECO:0000313" key="9">
    <source>
        <dbReference type="EMBL" id="GLQ19436.1"/>
    </source>
</evidence>
<evidence type="ECO:0000256" key="7">
    <source>
        <dbReference type="ARBA" id="ARBA00048258"/>
    </source>
</evidence>
<dbReference type="EC" id="6.3.2.1" evidence="8"/>
<feature type="binding site" evidence="8">
    <location>
        <position position="124"/>
    </location>
    <ligand>
        <name>(R)-pantoate</name>
        <dbReference type="ChEBI" id="CHEBI:15980"/>
    </ligand>
</feature>
<keyword evidence="4 8" id="KW-0566">Pantothenate biosynthesis</keyword>
<evidence type="ECO:0000256" key="4">
    <source>
        <dbReference type="ARBA" id="ARBA00022655"/>
    </source>
</evidence>
<dbReference type="SUPFAM" id="SSF52374">
    <property type="entry name" value="Nucleotidylyl transferase"/>
    <property type="match status" value="1"/>
</dbReference>
<dbReference type="InterPro" id="IPR042176">
    <property type="entry name" value="Pantoate_ligase_C"/>
</dbReference>
<evidence type="ECO:0000313" key="10">
    <source>
        <dbReference type="Proteomes" id="UP001161390"/>
    </source>
</evidence>
<feature type="binding site" evidence="8">
    <location>
        <position position="147"/>
    </location>
    <ligand>
        <name>ATP</name>
        <dbReference type="ChEBI" id="CHEBI:30616"/>
    </ligand>
</feature>